<name>A0ABQ0LWZ9_MYCCL</name>
<sequence>MQSPLLPLDLEREVLEITAERQPSTVLKLMLLCRRTHAWLEPFLYRTVSLHSNDPEDNDPEYDPAQDAFYRVASSKPPSFLARGVRVLLMNFAYRWDEDKIKRTSEALLRCTNISRVLLTSHRRLGSPLNTIMFRALPLSVLTLRRLSTFMLESMPDLVAEQALTPPFRFLTHLYALDREPDAIRRLVPFVVKLPALTHFAVSTDLPADILEDVLGKGGCPHLVLFVLLSYWDRNGIKARRWAKELPSTDPRVVIAITYEWDAGVAEETRTPTLWQEAEDFVQKKALGLIESSCLTSRSSTLYHDIKRSLPSGRCLSLYFSYVSTALTWIARASSVVGR</sequence>
<evidence type="ECO:0008006" key="3">
    <source>
        <dbReference type="Google" id="ProtNLM"/>
    </source>
</evidence>
<dbReference type="Proteomes" id="UP000815677">
    <property type="component" value="Unassembled WGS sequence"/>
</dbReference>
<gene>
    <name evidence="1" type="ORF">MCHLO_12340</name>
</gene>
<evidence type="ECO:0000313" key="1">
    <source>
        <dbReference type="EMBL" id="GAT55594.1"/>
    </source>
</evidence>
<reference evidence="1" key="1">
    <citation type="submission" date="2014-09" db="EMBL/GenBank/DDBJ databases">
        <title>Genome sequence of the luminous mushroom Mycena chlorophos for searching fungal bioluminescence genes.</title>
        <authorList>
            <person name="Tanaka Y."/>
            <person name="Kasuga D."/>
            <person name="Oba Y."/>
            <person name="Hase S."/>
            <person name="Sato K."/>
            <person name="Oba Y."/>
            <person name="Sakakibara Y."/>
        </authorList>
    </citation>
    <scope>NUCLEOTIDE SEQUENCE</scope>
</reference>
<organism evidence="1 2">
    <name type="scientific">Mycena chlorophos</name>
    <name type="common">Agaric fungus</name>
    <name type="synonym">Agaricus chlorophos</name>
    <dbReference type="NCBI Taxonomy" id="658473"/>
    <lineage>
        <taxon>Eukaryota</taxon>
        <taxon>Fungi</taxon>
        <taxon>Dikarya</taxon>
        <taxon>Basidiomycota</taxon>
        <taxon>Agaricomycotina</taxon>
        <taxon>Agaricomycetes</taxon>
        <taxon>Agaricomycetidae</taxon>
        <taxon>Agaricales</taxon>
        <taxon>Marasmiineae</taxon>
        <taxon>Mycenaceae</taxon>
        <taxon>Mycena</taxon>
    </lineage>
</organism>
<dbReference type="EMBL" id="DF849044">
    <property type="protein sequence ID" value="GAT55594.1"/>
    <property type="molecule type" value="Genomic_DNA"/>
</dbReference>
<evidence type="ECO:0000313" key="2">
    <source>
        <dbReference type="Proteomes" id="UP000815677"/>
    </source>
</evidence>
<protein>
    <recommendedName>
        <fullName evidence="3">F-box domain-containing protein</fullName>
    </recommendedName>
</protein>
<proteinExistence type="predicted"/>
<keyword evidence="2" id="KW-1185">Reference proteome</keyword>
<accession>A0ABQ0LWZ9</accession>